<feature type="region of interest" description="Disordered" evidence="1">
    <location>
        <begin position="1"/>
        <end position="29"/>
    </location>
</feature>
<dbReference type="Proteomes" id="UP001054889">
    <property type="component" value="Unassembled WGS sequence"/>
</dbReference>
<proteinExistence type="predicted"/>
<reference evidence="3" key="2">
    <citation type="submission" date="2021-12" db="EMBL/GenBank/DDBJ databases">
        <title>Resequencing data analysis of finger millet.</title>
        <authorList>
            <person name="Hatakeyama M."/>
            <person name="Aluri S."/>
            <person name="Balachadran M.T."/>
            <person name="Sivarajan S.R."/>
            <person name="Poveda L."/>
            <person name="Shimizu-Inatsugi R."/>
            <person name="Schlapbach R."/>
            <person name="Sreeman S.M."/>
            <person name="Shimizu K.K."/>
        </authorList>
    </citation>
    <scope>NUCLEOTIDE SEQUENCE</scope>
</reference>
<evidence type="ECO:0000256" key="1">
    <source>
        <dbReference type="SAM" id="MobiDB-lite"/>
    </source>
</evidence>
<accession>A0AAV5C2R2</accession>
<feature type="domain" description="DUF6598" evidence="2">
    <location>
        <begin position="50"/>
        <end position="90"/>
    </location>
</feature>
<protein>
    <recommendedName>
        <fullName evidence="2">DUF6598 domain-containing protein</fullName>
    </recommendedName>
</protein>
<comment type="caution">
    <text evidence="3">The sequence shown here is derived from an EMBL/GenBank/DDBJ whole genome shotgun (WGS) entry which is preliminary data.</text>
</comment>
<keyword evidence="4" id="KW-1185">Reference proteome</keyword>
<evidence type="ECO:0000313" key="3">
    <source>
        <dbReference type="EMBL" id="GJM92781.1"/>
    </source>
</evidence>
<evidence type="ECO:0000313" key="4">
    <source>
        <dbReference type="Proteomes" id="UP001054889"/>
    </source>
</evidence>
<dbReference type="InterPro" id="IPR046533">
    <property type="entry name" value="DUF6598"/>
</dbReference>
<gene>
    <name evidence="3" type="primary">ga09278</name>
    <name evidence="3" type="ORF">PR202_ga09278</name>
</gene>
<evidence type="ECO:0000259" key="2">
    <source>
        <dbReference type="Pfam" id="PF20241"/>
    </source>
</evidence>
<dbReference type="Pfam" id="PF20241">
    <property type="entry name" value="DUF6598"/>
    <property type="match status" value="1"/>
</dbReference>
<dbReference type="AlphaFoldDB" id="A0AAV5C2R2"/>
<organism evidence="3 4">
    <name type="scientific">Eleusine coracana subsp. coracana</name>
    <dbReference type="NCBI Taxonomy" id="191504"/>
    <lineage>
        <taxon>Eukaryota</taxon>
        <taxon>Viridiplantae</taxon>
        <taxon>Streptophyta</taxon>
        <taxon>Embryophyta</taxon>
        <taxon>Tracheophyta</taxon>
        <taxon>Spermatophyta</taxon>
        <taxon>Magnoliopsida</taxon>
        <taxon>Liliopsida</taxon>
        <taxon>Poales</taxon>
        <taxon>Poaceae</taxon>
        <taxon>PACMAD clade</taxon>
        <taxon>Chloridoideae</taxon>
        <taxon>Cynodonteae</taxon>
        <taxon>Eleusininae</taxon>
        <taxon>Eleusine</taxon>
    </lineage>
</organism>
<dbReference type="EMBL" id="BQKI01000004">
    <property type="protein sequence ID" value="GJM92781.1"/>
    <property type="molecule type" value="Genomic_DNA"/>
</dbReference>
<name>A0AAV5C2R2_ELECO</name>
<sequence length="101" mass="11274">MEMSRSVPEVQVKNGLPADPEQMMMRKDKEKRSVIPIALEKLLKEKREKGPSRAVVLIDSVSFEVQLTAKGTTKPSEDKVLAVDAFSSYHAIAYMSHPVMS</sequence>
<reference evidence="3" key="1">
    <citation type="journal article" date="2018" name="DNA Res.">
        <title>Multiple hybrid de novo genome assembly of finger millet, an orphan allotetraploid crop.</title>
        <authorList>
            <person name="Hatakeyama M."/>
            <person name="Aluri S."/>
            <person name="Balachadran M.T."/>
            <person name="Sivarajan S.R."/>
            <person name="Patrignani A."/>
            <person name="Gruter S."/>
            <person name="Poveda L."/>
            <person name="Shimizu-Inatsugi R."/>
            <person name="Baeten J."/>
            <person name="Francoijs K.J."/>
            <person name="Nataraja K.N."/>
            <person name="Reddy Y.A.N."/>
            <person name="Phadnis S."/>
            <person name="Ravikumar R.L."/>
            <person name="Schlapbach R."/>
            <person name="Sreeman S.M."/>
            <person name="Shimizu K.K."/>
        </authorList>
    </citation>
    <scope>NUCLEOTIDE SEQUENCE</scope>
</reference>